<dbReference type="EMBL" id="BAAASJ010000115">
    <property type="protein sequence ID" value="GAA2657908.1"/>
    <property type="molecule type" value="Genomic_DNA"/>
</dbReference>
<feature type="compositionally biased region" description="Basic and acidic residues" evidence="1">
    <location>
        <begin position="82"/>
        <end position="92"/>
    </location>
</feature>
<keyword evidence="3" id="KW-1185">Reference proteome</keyword>
<gene>
    <name evidence="2" type="ORF">GCM10010307_73200</name>
</gene>
<evidence type="ECO:0000256" key="1">
    <source>
        <dbReference type="SAM" id="MobiDB-lite"/>
    </source>
</evidence>
<evidence type="ECO:0000313" key="3">
    <source>
        <dbReference type="Proteomes" id="UP001500151"/>
    </source>
</evidence>
<accession>A0ABP6E750</accession>
<dbReference type="RefSeq" id="WP_344395609.1">
    <property type="nucleotide sequence ID" value="NZ_BAAASJ010000115.1"/>
</dbReference>
<evidence type="ECO:0008006" key="4">
    <source>
        <dbReference type="Google" id="ProtNLM"/>
    </source>
</evidence>
<feature type="region of interest" description="Disordered" evidence="1">
    <location>
        <begin position="130"/>
        <end position="214"/>
    </location>
</feature>
<dbReference type="Proteomes" id="UP001500151">
    <property type="component" value="Unassembled WGS sequence"/>
</dbReference>
<comment type="caution">
    <text evidence="2">The sequence shown here is derived from an EMBL/GenBank/DDBJ whole genome shotgun (WGS) entry which is preliminary data.</text>
</comment>
<reference evidence="3" key="1">
    <citation type="journal article" date="2019" name="Int. J. Syst. Evol. Microbiol.">
        <title>The Global Catalogue of Microorganisms (GCM) 10K type strain sequencing project: providing services to taxonomists for standard genome sequencing and annotation.</title>
        <authorList>
            <consortium name="The Broad Institute Genomics Platform"/>
            <consortium name="The Broad Institute Genome Sequencing Center for Infectious Disease"/>
            <person name="Wu L."/>
            <person name="Ma J."/>
        </authorList>
    </citation>
    <scope>NUCLEOTIDE SEQUENCE [LARGE SCALE GENOMIC DNA]</scope>
    <source>
        <strain evidence="3">JCM 4524</strain>
    </source>
</reference>
<sequence>MLTGPAHPAPAQQPDPDATAVLAADTFDSADGGYGDRYAEDSFDYPDHPSPAPAQSWSAGELPPGFASAVGAAEESESADVGQRRADGDRSRPAGRWQQVAAWRRPALVVAAALVVMSGFGVALSMVSDTVSSDSVPSGSGGTAPVSAPKSPPESSLPPDATASVSPPAAGGAGGDGASVAPSPTGLLPSTGEQGDDEHGEDGGREDGDRADDD</sequence>
<organism evidence="2 3">
    <name type="scientific">Streptomyces vastus</name>
    <dbReference type="NCBI Taxonomy" id="285451"/>
    <lineage>
        <taxon>Bacteria</taxon>
        <taxon>Bacillati</taxon>
        <taxon>Actinomycetota</taxon>
        <taxon>Actinomycetes</taxon>
        <taxon>Kitasatosporales</taxon>
        <taxon>Streptomycetaceae</taxon>
        <taxon>Streptomyces</taxon>
    </lineage>
</organism>
<name>A0ABP6E750_9ACTN</name>
<feature type="region of interest" description="Disordered" evidence="1">
    <location>
        <begin position="1"/>
        <end position="102"/>
    </location>
</feature>
<evidence type="ECO:0000313" key="2">
    <source>
        <dbReference type="EMBL" id="GAA2657908.1"/>
    </source>
</evidence>
<protein>
    <recommendedName>
        <fullName evidence="4">Serine/threonine protein kinase</fullName>
    </recommendedName>
</protein>
<proteinExistence type="predicted"/>